<evidence type="ECO:0000259" key="1">
    <source>
        <dbReference type="Pfam" id="PF25794"/>
    </source>
</evidence>
<dbReference type="Pfam" id="PF25794">
    <property type="entry name" value="SACS"/>
    <property type="match status" value="1"/>
</dbReference>
<organism evidence="2 3">
    <name type="scientific">Exophiala bonariae</name>
    <dbReference type="NCBI Taxonomy" id="1690606"/>
    <lineage>
        <taxon>Eukaryota</taxon>
        <taxon>Fungi</taxon>
        <taxon>Dikarya</taxon>
        <taxon>Ascomycota</taxon>
        <taxon>Pezizomycotina</taxon>
        <taxon>Eurotiomycetes</taxon>
        <taxon>Chaetothyriomycetidae</taxon>
        <taxon>Chaetothyriales</taxon>
        <taxon>Herpotrichiellaceae</taxon>
        <taxon>Exophiala</taxon>
    </lineage>
</organism>
<dbReference type="Proteomes" id="UP001358417">
    <property type="component" value="Unassembled WGS sequence"/>
</dbReference>
<sequence length="1461" mass="165845">MASTVPKDPHKVSRDEAKAIIEDIRRDVLGINPCYKLELQKTEQCFQDHYRQMSEQKNRRLEKDSEIALQHDAAYEGNDIPSLIFRLRAKEILIESNERGFTQADVVSICSVGESSKKDNHQTTGDEGIGFKSVFSVANKAHIQSNNWSFRFWYQLDIRNASAIATPEWTEPSTEPLPSGYTTRIRLSLERCDPEDLGELINVFDELPTTLLFALRAVRKIEIIYEDVLGRNEQQTLFLVQADFILAPDRNAILKNRWNNALRDGIVQCFVSAVEKFTEPADPLSHKWVSFLPVSSAELFWESFHEDIHKQLACLRILYTKGGKKKSLRCVMDLPPEMMFENEPILPDLADDDGDDDEFRYLSPHYTREHVKRLKILGVQTISPVEVFRRLLLVLWNKTPNSLHKKCLADGWHTAMIGILQYLIDLGWGSGVLNKKIIPLITRLDYPATVEWVLPEGTGGDITYLPRAIDGPHFKVDIPDSFDLQRLHPECYTIDKRRLFYESLGIGTCPEPVLRKAALDAEVSAIRPDRSKIQLLNSKYYFGWTLPSTKLFFRTDKEYDVQDLLGEVPIDAVPGTYGFLHQSYTENPAESIPSRHGQTWHSWLNECSGVCSFPTLLDSSNKLHPILQKTAETNSVKFLGCLHKYWEGSYQLEEVSEVETTLKELLVICRNGTKQCLSTTILPTTTLLSRSEGLDLSSTLPFLKLPVEIDPEMEDSWRFLECFGVTVDVNLDYHFSALAATKDELEKRSKEGADCLAWGLRTCSKIYRDIADVVTQKESSILRAKFSKMKGIFIPWKVNPWCAPEDLFWSGESITLKPVLREIYNHGDANARRLFVEIVGVCEPSYGDVLLEIEEIKCNGSPSVELLSVHYRTLSDLGKDLATKELIRHEFTEHGYIYAPGNRWLLTSETIWQGTADLTGRTTIGPWYPDLEDFFRKDIGVVTQDVVMLLGKIASAAERIERNSKSSTDASFDLETFKRLRELLIVTGQVIQVTTRDEEVKDCLNKLKACCFLPCTRGKFKSLNKPGSAFFIADNKRYATLFSGQLRFLDFDDAEMTFVYPLLDALDLLGASLSQHVTVVINANVAKGRSLTHLELTSYLRHRAYAISCCAVIFEGRPITVNSARPSLMVEEAEEGIEIFVPSVLADIHTCFRTDLPPELAKVLRIENPEAKKQLYRIINDVPNALERIMAEEDLAPATWLENTCRFNVGSATGARVPNNSHRASTEKSCDSVYQRFLERLIRHAREASGGCSPASATQWSFENDNDSIRDFLGLRHEKTVKKDKINAAGELYVFERLRALNLAGFSTTNWVSRIRDRVNVVPEYNGLGLGTSEKEADLFYEASSGDFEAFLRQYSKLMPFPPNWGEFHLFRDQTVTYLILVDATTERFCSTQFRVTEEQYKKMREHRSIFGLRPHVVYVVCRVYNLLGTVGLDVALDPLGPLVNGVTLNITSIKARLAEI</sequence>
<proteinExistence type="predicted"/>
<evidence type="ECO:0000313" key="2">
    <source>
        <dbReference type="EMBL" id="KAK5049962.1"/>
    </source>
</evidence>
<dbReference type="SUPFAM" id="SSF55874">
    <property type="entry name" value="ATPase domain of HSP90 chaperone/DNA topoisomerase II/histidine kinase"/>
    <property type="match status" value="1"/>
</dbReference>
<comment type="caution">
    <text evidence="2">The sequence shown here is derived from an EMBL/GenBank/DDBJ whole genome shotgun (WGS) entry which is preliminary data.</text>
</comment>
<dbReference type="EMBL" id="JAVRRD010000018">
    <property type="protein sequence ID" value="KAK5049962.1"/>
    <property type="molecule type" value="Genomic_DNA"/>
</dbReference>
<dbReference type="GeneID" id="89972260"/>
<dbReference type="InterPro" id="IPR058210">
    <property type="entry name" value="SACS/Nov_dom"/>
</dbReference>
<evidence type="ECO:0000313" key="3">
    <source>
        <dbReference type="Proteomes" id="UP001358417"/>
    </source>
</evidence>
<dbReference type="RefSeq" id="XP_064704772.1">
    <property type="nucleotide sequence ID" value="XM_064847660.1"/>
</dbReference>
<dbReference type="PANTHER" id="PTHR32387:SF0">
    <property type="entry name" value="PROTEIN NO VEIN"/>
    <property type="match status" value="1"/>
</dbReference>
<keyword evidence="3" id="KW-1185">Reference proteome</keyword>
<name>A0AAV9N5A9_9EURO</name>
<reference evidence="2 3" key="1">
    <citation type="submission" date="2023-08" db="EMBL/GenBank/DDBJ databases">
        <title>Black Yeasts Isolated from many extreme environments.</title>
        <authorList>
            <person name="Coleine C."/>
            <person name="Stajich J.E."/>
            <person name="Selbmann L."/>
        </authorList>
    </citation>
    <scope>NUCLEOTIDE SEQUENCE [LARGE SCALE GENOMIC DNA]</scope>
    <source>
        <strain evidence="2 3">CCFEE 5792</strain>
    </source>
</reference>
<feature type="domain" description="Sacsin/Nov" evidence="1">
    <location>
        <begin position="93"/>
        <end position="147"/>
    </location>
</feature>
<dbReference type="PANTHER" id="PTHR32387">
    <property type="entry name" value="WU:FJ29H11"/>
    <property type="match status" value="1"/>
</dbReference>
<accession>A0AAV9N5A9</accession>
<protein>
    <recommendedName>
        <fullName evidence="1">Sacsin/Nov domain-containing protein</fullName>
    </recommendedName>
</protein>
<dbReference type="InterPro" id="IPR036890">
    <property type="entry name" value="HATPase_C_sf"/>
</dbReference>
<dbReference type="Gene3D" id="3.30.565.10">
    <property type="entry name" value="Histidine kinase-like ATPase, C-terminal domain"/>
    <property type="match status" value="1"/>
</dbReference>
<gene>
    <name evidence="2" type="ORF">LTR84_004081</name>
</gene>
<dbReference type="InterPro" id="IPR052957">
    <property type="entry name" value="Auxin_embryo_med"/>
</dbReference>